<dbReference type="Pfam" id="PF06446">
    <property type="entry name" value="Hepcidin"/>
    <property type="match status" value="1"/>
</dbReference>
<dbReference type="GO" id="GO:0006879">
    <property type="term" value="P:intracellular iron ion homeostasis"/>
    <property type="evidence" value="ECO:0007669"/>
    <property type="project" value="InterPro"/>
</dbReference>
<comment type="similarity">
    <text evidence="2">Belongs to the hepcidin family.</text>
</comment>
<dbReference type="Ensembl" id="ENSSMRT00000011251.1">
    <property type="protein sequence ID" value="ENSSMRP00000009648.1"/>
    <property type="gene ID" value="ENSSMRG00000007691.1"/>
</dbReference>
<evidence type="ECO:0000256" key="6">
    <source>
        <dbReference type="ARBA" id="ARBA00023157"/>
    </source>
</evidence>
<dbReference type="InterPro" id="IPR010500">
    <property type="entry name" value="Hepcidin"/>
</dbReference>
<evidence type="ECO:0000256" key="2">
    <source>
        <dbReference type="ARBA" id="ARBA00008022"/>
    </source>
</evidence>
<dbReference type="GO" id="GO:0042742">
    <property type="term" value="P:defense response to bacterium"/>
    <property type="evidence" value="ECO:0007669"/>
    <property type="project" value="TreeGrafter"/>
</dbReference>
<dbReference type="PANTHER" id="PTHR16877:SF0">
    <property type="entry name" value="HEPCIDIN"/>
    <property type="match status" value="1"/>
</dbReference>
<dbReference type="GO" id="GO:0005615">
    <property type="term" value="C:extracellular space"/>
    <property type="evidence" value="ECO:0007669"/>
    <property type="project" value="TreeGrafter"/>
</dbReference>
<comment type="subcellular location">
    <subcellularLocation>
        <location evidence="1">Secreted</location>
    </subcellularLocation>
</comment>
<sequence length="78" mass="8873">MLCVRIPNLACWSCLLQQAHTLGSVLRHNKRGASEAPHRDSVWPSCSQRSKRFDTHFPICIYCCNCCQNKGCGRCCWS</sequence>
<keyword evidence="6" id="KW-1015">Disulfide bond</keyword>
<evidence type="ECO:0000256" key="1">
    <source>
        <dbReference type="ARBA" id="ARBA00004613"/>
    </source>
</evidence>
<protein>
    <recommendedName>
        <fullName evidence="9">Hepcidin</fullName>
    </recommendedName>
</protein>
<keyword evidence="3" id="KW-0964">Secreted</keyword>
<name>A0A8D0BMZ5_SALMN</name>
<dbReference type="GO" id="GO:0005179">
    <property type="term" value="F:hormone activity"/>
    <property type="evidence" value="ECO:0007669"/>
    <property type="project" value="UniProtKB-KW"/>
</dbReference>
<dbReference type="PANTHER" id="PTHR16877">
    <property type="entry name" value="HEPCIDIN"/>
    <property type="match status" value="1"/>
</dbReference>
<reference evidence="7" key="1">
    <citation type="submission" date="2025-08" db="UniProtKB">
        <authorList>
            <consortium name="Ensembl"/>
        </authorList>
    </citation>
    <scope>IDENTIFICATION</scope>
</reference>
<dbReference type="Proteomes" id="UP000694421">
    <property type="component" value="Unplaced"/>
</dbReference>
<keyword evidence="5" id="KW-0732">Signal</keyword>
<evidence type="ECO:0000256" key="5">
    <source>
        <dbReference type="ARBA" id="ARBA00022729"/>
    </source>
</evidence>
<keyword evidence="8" id="KW-1185">Reference proteome</keyword>
<evidence type="ECO:0008006" key="9">
    <source>
        <dbReference type="Google" id="ProtNLM"/>
    </source>
</evidence>
<evidence type="ECO:0000256" key="4">
    <source>
        <dbReference type="ARBA" id="ARBA00022702"/>
    </source>
</evidence>
<dbReference type="GO" id="GO:0034760">
    <property type="term" value="P:negative regulation of iron ion transmembrane transport"/>
    <property type="evidence" value="ECO:0007669"/>
    <property type="project" value="TreeGrafter"/>
</dbReference>
<organism evidence="7 8">
    <name type="scientific">Salvator merianae</name>
    <name type="common">Argentine black and white tegu</name>
    <name type="synonym">Tupinambis merianae</name>
    <dbReference type="NCBI Taxonomy" id="96440"/>
    <lineage>
        <taxon>Eukaryota</taxon>
        <taxon>Metazoa</taxon>
        <taxon>Chordata</taxon>
        <taxon>Craniata</taxon>
        <taxon>Vertebrata</taxon>
        <taxon>Euteleostomi</taxon>
        <taxon>Lepidosauria</taxon>
        <taxon>Squamata</taxon>
        <taxon>Bifurcata</taxon>
        <taxon>Unidentata</taxon>
        <taxon>Episquamata</taxon>
        <taxon>Laterata</taxon>
        <taxon>Teiioidea</taxon>
        <taxon>Teiidae</taxon>
        <taxon>Salvator</taxon>
    </lineage>
</organism>
<evidence type="ECO:0000256" key="3">
    <source>
        <dbReference type="ARBA" id="ARBA00022525"/>
    </source>
</evidence>
<dbReference type="AlphaFoldDB" id="A0A8D0BMZ5"/>
<accession>A0A8D0BMZ5</accession>
<reference evidence="7" key="2">
    <citation type="submission" date="2025-09" db="UniProtKB">
        <authorList>
            <consortium name="Ensembl"/>
        </authorList>
    </citation>
    <scope>IDENTIFICATION</scope>
</reference>
<keyword evidence="4" id="KW-0372">Hormone</keyword>
<evidence type="ECO:0000313" key="7">
    <source>
        <dbReference type="Ensembl" id="ENSSMRP00000009648.1"/>
    </source>
</evidence>
<evidence type="ECO:0000313" key="8">
    <source>
        <dbReference type="Proteomes" id="UP000694421"/>
    </source>
</evidence>
<proteinExistence type="inferred from homology"/>